<reference evidence="2" key="1">
    <citation type="submission" date="2019-07" db="EMBL/GenBank/DDBJ databases">
        <title>Complete Genome Sequences of Vibrion rotiferianus strain AM7.</title>
        <authorList>
            <person name="Miyazaki K."/>
            <person name="Wiseschart A."/>
            <person name="Pootanakit K."/>
            <person name="Ishimori K."/>
            <person name="Kitahara K."/>
        </authorList>
    </citation>
    <scope>NUCLEOTIDE SEQUENCE [LARGE SCALE GENOMIC DNA]</scope>
    <source>
        <strain evidence="2">AM7</strain>
    </source>
</reference>
<dbReference type="AlphaFoldDB" id="A0A510I4X0"/>
<gene>
    <name evidence="1" type="ORF">VroAM7_01290</name>
</gene>
<proteinExistence type="predicted"/>
<sequence length="47" mass="5536">MSSTLIYGMNYEPVIRELQGEIEQARAGERRVFQIFAQAYDARSRKR</sequence>
<dbReference type="Proteomes" id="UP000315115">
    <property type="component" value="Chromosome 1"/>
</dbReference>
<evidence type="ECO:0000313" key="1">
    <source>
        <dbReference type="EMBL" id="BBL87476.1"/>
    </source>
</evidence>
<organism evidence="1 2">
    <name type="scientific">Vibrio rotiferianus</name>
    <dbReference type="NCBI Taxonomy" id="190895"/>
    <lineage>
        <taxon>Bacteria</taxon>
        <taxon>Pseudomonadati</taxon>
        <taxon>Pseudomonadota</taxon>
        <taxon>Gammaproteobacteria</taxon>
        <taxon>Vibrionales</taxon>
        <taxon>Vibrionaceae</taxon>
        <taxon>Vibrio</taxon>
    </lineage>
</organism>
<accession>A0A510I4X0</accession>
<name>A0A510I4X0_9VIBR</name>
<protein>
    <submittedName>
        <fullName evidence="1">Uncharacterized protein</fullName>
    </submittedName>
</protein>
<evidence type="ECO:0000313" key="2">
    <source>
        <dbReference type="Proteomes" id="UP000315115"/>
    </source>
</evidence>
<dbReference type="EMBL" id="AP019798">
    <property type="protein sequence ID" value="BBL87476.1"/>
    <property type="molecule type" value="Genomic_DNA"/>
</dbReference>